<dbReference type="SUPFAM" id="SSF52151">
    <property type="entry name" value="FabD/lysophospholipase-like"/>
    <property type="match status" value="1"/>
</dbReference>
<dbReference type="Proteomes" id="UP000245921">
    <property type="component" value="Unassembled WGS sequence"/>
</dbReference>
<dbReference type="PANTHER" id="PTHR42681">
    <property type="entry name" value="MALONYL-COA-ACYL CARRIER PROTEIN TRANSACYLASE, MITOCHONDRIAL"/>
    <property type="match status" value="1"/>
</dbReference>
<comment type="catalytic activity">
    <reaction evidence="3 4">
        <text>holo-[ACP] + malonyl-CoA = malonyl-[ACP] + CoA</text>
        <dbReference type="Rhea" id="RHEA:41792"/>
        <dbReference type="Rhea" id="RHEA-COMP:9623"/>
        <dbReference type="Rhea" id="RHEA-COMP:9685"/>
        <dbReference type="ChEBI" id="CHEBI:57287"/>
        <dbReference type="ChEBI" id="CHEBI:57384"/>
        <dbReference type="ChEBI" id="CHEBI:64479"/>
        <dbReference type="ChEBI" id="CHEBI:78449"/>
        <dbReference type="EC" id="2.3.1.39"/>
    </reaction>
</comment>
<evidence type="ECO:0000259" key="6">
    <source>
        <dbReference type="SMART" id="SM00827"/>
    </source>
</evidence>
<dbReference type="Gene3D" id="3.30.70.250">
    <property type="entry name" value="Malonyl-CoA ACP transacylase, ACP-binding"/>
    <property type="match status" value="1"/>
</dbReference>
<dbReference type="Pfam" id="PF00698">
    <property type="entry name" value="Acyl_transf_1"/>
    <property type="match status" value="1"/>
</dbReference>
<dbReference type="InterPro" id="IPR001227">
    <property type="entry name" value="Ac_transferase_dom_sf"/>
</dbReference>
<dbReference type="GO" id="GO:0004314">
    <property type="term" value="F:[acyl-carrier-protein] S-malonyltransferase activity"/>
    <property type="evidence" value="ECO:0007669"/>
    <property type="project" value="UniProtKB-EC"/>
</dbReference>
<feature type="active site" evidence="5">
    <location>
        <position position="195"/>
    </location>
</feature>
<dbReference type="InterPro" id="IPR016035">
    <property type="entry name" value="Acyl_Trfase/lysoPLipase"/>
</dbReference>
<sequence length="291" mass="32926">MKALIFPGQGSQNLSMGKECIALDERYEKYFDIANEILNFDIKSIIFGEDINQLTLTENAQPAILICSYIKYIHNESKYLNIKALAGHSLGEWTALVVSGVISFEEAVEAVHSRGLFMSNACEPNKGSMAAVLGMKIEEIEKILNNYDDVIIANYNSPMQTVISGETEQLLKSMDELKENGAKRIIKLNVSGPFHSHLLNKAEENMRIKLEKINFKTPKIPIVQNVNAKFEIDPYIIKENIIKQITRPVKWVESIENMKENGIDEFIEIGPSKVLSKMIKNILMDVKLEYV</sequence>
<name>A0AA45HJA6_9BACT</name>
<evidence type="ECO:0000256" key="5">
    <source>
        <dbReference type="PIRSR" id="PIRSR000446-1"/>
    </source>
</evidence>
<comment type="similarity">
    <text evidence="4">Belongs to the fabD family.</text>
</comment>
<dbReference type="RefSeq" id="WP_109604251.1">
    <property type="nucleotide sequence ID" value="NZ_JAMHJO010000008.1"/>
</dbReference>
<accession>A0AA45HJA6</accession>
<dbReference type="InterPro" id="IPR004410">
    <property type="entry name" value="Malonyl_CoA-ACP_transAc_FabD"/>
</dbReference>
<dbReference type="Gene3D" id="3.40.366.10">
    <property type="entry name" value="Malonyl-Coenzyme A Acyl Carrier Protein, domain 2"/>
    <property type="match status" value="1"/>
</dbReference>
<dbReference type="InterPro" id="IPR050858">
    <property type="entry name" value="Mal-CoA-ACP_Trans/PKS_FabD"/>
</dbReference>
<evidence type="ECO:0000256" key="2">
    <source>
        <dbReference type="ARBA" id="ARBA00023315"/>
    </source>
</evidence>
<dbReference type="InterPro" id="IPR016036">
    <property type="entry name" value="Malonyl_transacylase_ACP-bd"/>
</dbReference>
<dbReference type="SMART" id="SM00827">
    <property type="entry name" value="PKS_AT"/>
    <property type="match status" value="1"/>
</dbReference>
<organism evidence="7 8">
    <name type="scientific">Oceanotoga teriensis</name>
    <dbReference type="NCBI Taxonomy" id="515440"/>
    <lineage>
        <taxon>Bacteria</taxon>
        <taxon>Thermotogati</taxon>
        <taxon>Thermotogota</taxon>
        <taxon>Thermotogae</taxon>
        <taxon>Petrotogales</taxon>
        <taxon>Petrotogaceae</taxon>
        <taxon>Oceanotoga</taxon>
    </lineage>
</organism>
<dbReference type="PIRSF" id="PIRSF000446">
    <property type="entry name" value="Mct"/>
    <property type="match status" value="1"/>
</dbReference>
<dbReference type="AlphaFoldDB" id="A0AA45HJA6"/>
<dbReference type="InterPro" id="IPR014043">
    <property type="entry name" value="Acyl_transferase_dom"/>
</dbReference>
<dbReference type="EC" id="2.3.1.39" evidence="4"/>
<comment type="caution">
    <text evidence="7">The sequence shown here is derived from an EMBL/GenBank/DDBJ whole genome shotgun (WGS) entry which is preliminary data.</text>
</comment>
<keyword evidence="8" id="KW-1185">Reference proteome</keyword>
<dbReference type="FunFam" id="3.30.70.250:FF:000001">
    <property type="entry name" value="Malonyl CoA-acyl carrier protein transacylase"/>
    <property type="match status" value="1"/>
</dbReference>
<keyword evidence="1 4" id="KW-0808">Transferase</keyword>
<dbReference type="InterPro" id="IPR024925">
    <property type="entry name" value="Malonyl_CoA-ACP_transAc"/>
</dbReference>
<evidence type="ECO:0000256" key="3">
    <source>
        <dbReference type="ARBA" id="ARBA00048462"/>
    </source>
</evidence>
<feature type="domain" description="Malonyl-CoA:ACP transacylase (MAT)" evidence="6">
    <location>
        <begin position="5"/>
        <end position="286"/>
    </location>
</feature>
<reference evidence="7 8" key="1">
    <citation type="submission" date="2018-05" db="EMBL/GenBank/DDBJ databases">
        <title>Genomic Encyclopedia of Type Strains, Phase IV (KMG-IV): sequencing the most valuable type-strain genomes for metagenomic binning, comparative biology and taxonomic classification.</title>
        <authorList>
            <person name="Goeker M."/>
        </authorList>
    </citation>
    <scope>NUCLEOTIDE SEQUENCE [LARGE SCALE GENOMIC DNA]</scope>
    <source>
        <strain evidence="7 8">DSM 24906</strain>
    </source>
</reference>
<dbReference type="GO" id="GO:0006633">
    <property type="term" value="P:fatty acid biosynthetic process"/>
    <property type="evidence" value="ECO:0007669"/>
    <property type="project" value="TreeGrafter"/>
</dbReference>
<dbReference type="PANTHER" id="PTHR42681:SF1">
    <property type="entry name" value="MALONYL-COA-ACYL CARRIER PROTEIN TRANSACYLASE, MITOCHONDRIAL"/>
    <property type="match status" value="1"/>
</dbReference>
<evidence type="ECO:0000256" key="1">
    <source>
        <dbReference type="ARBA" id="ARBA00022679"/>
    </source>
</evidence>
<dbReference type="NCBIfam" id="TIGR00128">
    <property type="entry name" value="fabD"/>
    <property type="match status" value="1"/>
</dbReference>
<evidence type="ECO:0000256" key="4">
    <source>
        <dbReference type="PIRNR" id="PIRNR000446"/>
    </source>
</evidence>
<proteinExistence type="inferred from homology"/>
<evidence type="ECO:0000313" key="7">
    <source>
        <dbReference type="EMBL" id="PWJ95726.1"/>
    </source>
</evidence>
<dbReference type="GO" id="GO:0005829">
    <property type="term" value="C:cytosol"/>
    <property type="evidence" value="ECO:0007669"/>
    <property type="project" value="TreeGrafter"/>
</dbReference>
<keyword evidence="2 4" id="KW-0012">Acyltransferase</keyword>
<dbReference type="SUPFAM" id="SSF55048">
    <property type="entry name" value="Probable ACP-binding domain of malonyl-CoA ACP transacylase"/>
    <property type="match status" value="1"/>
</dbReference>
<dbReference type="EMBL" id="QGGI01000004">
    <property type="protein sequence ID" value="PWJ95726.1"/>
    <property type="molecule type" value="Genomic_DNA"/>
</dbReference>
<evidence type="ECO:0000313" key="8">
    <source>
        <dbReference type="Proteomes" id="UP000245921"/>
    </source>
</evidence>
<feature type="active site" evidence="5">
    <location>
        <position position="89"/>
    </location>
</feature>
<gene>
    <name evidence="7" type="ORF">C7380_104145</name>
</gene>
<protein>
    <recommendedName>
        <fullName evidence="4">Malonyl CoA-acyl carrier protein transacylase</fullName>
        <ecNumber evidence="4">2.3.1.39</ecNumber>
    </recommendedName>
</protein>